<sequence>MKFEILSGFRGTSKDIILERLLFTSKDISRIKEKYLALNKYSIESIKHHPYYQTNVNKHIPLTQNQWVNKILTKFYGTERSETKLVKQSTLGHTPLQRDLTYHAEDSFLENLNFLNILDDLRASMDVVERIGGKGYTDVYKDDFDQFRLELFLYGLVLKGEYKLEKEDNNKYRLYDLLGLDSSDIRILIGDQDKRALTLKFKSIEDNIINVYFKVGNQAYSVNMVFNTENPYEKALLETLKDKFMFKLHDKNIRIDKDYRKLYLGTPYPSEYLSFIKKDNVLYVKTVTDGSILTHSFRLGEFRIESTSHKGIFPITKIIPTVNPEEAIELYCDPSEIPL</sequence>
<name>A0A8S5USG9_9CAUD</name>
<reference evidence="1" key="1">
    <citation type="journal article" date="2021" name="Proc. Natl. Acad. Sci. U.S.A.">
        <title>A Catalog of Tens of Thousands of Viruses from Human Metagenomes Reveals Hidden Associations with Chronic Diseases.</title>
        <authorList>
            <person name="Tisza M.J."/>
            <person name="Buck C.B."/>
        </authorList>
    </citation>
    <scope>NUCLEOTIDE SEQUENCE</scope>
    <source>
        <strain evidence="1">CtijX18</strain>
    </source>
</reference>
<evidence type="ECO:0000313" key="1">
    <source>
        <dbReference type="EMBL" id="DAF97449.1"/>
    </source>
</evidence>
<protein>
    <submittedName>
        <fullName evidence="1">Uncharacterized protein</fullName>
    </submittedName>
</protein>
<proteinExistence type="predicted"/>
<accession>A0A8S5USG9</accession>
<dbReference type="EMBL" id="BK016133">
    <property type="protein sequence ID" value="DAF97449.1"/>
    <property type="molecule type" value="Genomic_DNA"/>
</dbReference>
<organism evidence="1">
    <name type="scientific">Myoviridae sp. ctijX18</name>
    <dbReference type="NCBI Taxonomy" id="2825154"/>
    <lineage>
        <taxon>Viruses</taxon>
        <taxon>Duplodnaviria</taxon>
        <taxon>Heunggongvirae</taxon>
        <taxon>Uroviricota</taxon>
        <taxon>Caudoviricetes</taxon>
    </lineage>
</organism>